<organism evidence="2 3">
    <name type="scientific">Haloferax mucosum ATCC BAA-1512</name>
    <dbReference type="NCBI Taxonomy" id="662479"/>
    <lineage>
        <taxon>Archaea</taxon>
        <taxon>Methanobacteriati</taxon>
        <taxon>Methanobacteriota</taxon>
        <taxon>Stenosarchaea group</taxon>
        <taxon>Halobacteria</taxon>
        <taxon>Halobacteriales</taxon>
        <taxon>Haloferacaceae</taxon>
        <taxon>Haloferax</taxon>
    </lineage>
</organism>
<comment type="caution">
    <text evidence="2">The sequence shown here is derived from an EMBL/GenBank/DDBJ whole genome shotgun (WGS) entry which is preliminary data.</text>
</comment>
<protein>
    <recommendedName>
        <fullName evidence="1">DUF8101 domain-containing protein</fullName>
    </recommendedName>
</protein>
<dbReference type="EMBL" id="AOLN01000013">
    <property type="protein sequence ID" value="ELZ94256.1"/>
    <property type="molecule type" value="Genomic_DNA"/>
</dbReference>
<dbReference type="OrthoDB" id="343008at2157"/>
<keyword evidence="3" id="KW-1185">Reference proteome</keyword>
<dbReference type="InterPro" id="IPR058414">
    <property type="entry name" value="DUF8101"/>
</dbReference>
<evidence type="ECO:0000313" key="2">
    <source>
        <dbReference type="EMBL" id="ELZ94256.1"/>
    </source>
</evidence>
<dbReference type="RefSeq" id="WP_008320630.1">
    <property type="nucleotide sequence ID" value="NZ_AOLN01000013.1"/>
</dbReference>
<name>M0IBW2_9EURY</name>
<dbReference type="PATRIC" id="fig|662479.7.peg.2347"/>
<sequence>MTDAIDLPVRVRDSLTEAFGEARQAVRTGDYETAYEQAENASQLLQHKVPPSPLKERLKHGLAAVERTAADEPLVASEYLRVMTQLLDE</sequence>
<evidence type="ECO:0000313" key="3">
    <source>
        <dbReference type="Proteomes" id="UP000011550"/>
    </source>
</evidence>
<reference evidence="2 3" key="1">
    <citation type="journal article" date="2014" name="PLoS Genet.">
        <title>Phylogenetically driven sequencing of extremely halophilic archaea reveals strategies for static and dynamic osmo-response.</title>
        <authorList>
            <person name="Becker E.A."/>
            <person name="Seitzer P.M."/>
            <person name="Tritt A."/>
            <person name="Larsen D."/>
            <person name="Krusor M."/>
            <person name="Yao A.I."/>
            <person name="Wu D."/>
            <person name="Madern D."/>
            <person name="Eisen J.A."/>
            <person name="Darling A.E."/>
            <person name="Facciotti M.T."/>
        </authorList>
    </citation>
    <scope>NUCLEOTIDE SEQUENCE [LARGE SCALE GENOMIC DNA]</scope>
    <source>
        <strain evidence="2 3">ATCC BAA-1512</strain>
    </source>
</reference>
<dbReference type="AlphaFoldDB" id="M0IBW2"/>
<proteinExistence type="predicted"/>
<evidence type="ECO:0000259" key="1">
    <source>
        <dbReference type="Pfam" id="PF26403"/>
    </source>
</evidence>
<dbReference type="Proteomes" id="UP000011550">
    <property type="component" value="Unassembled WGS sequence"/>
</dbReference>
<accession>M0IBW2</accession>
<dbReference type="Pfam" id="PF26403">
    <property type="entry name" value="DUF8101"/>
    <property type="match status" value="1"/>
</dbReference>
<feature type="domain" description="DUF8101" evidence="1">
    <location>
        <begin position="1"/>
        <end position="89"/>
    </location>
</feature>
<gene>
    <name evidence="2" type="ORF">C440_11563</name>
</gene>